<name>A0A182SYG4_9DIPT</name>
<dbReference type="Pfam" id="PF07841">
    <property type="entry name" value="DM4_12"/>
    <property type="match status" value="1"/>
</dbReference>
<dbReference type="InterPro" id="IPR006631">
    <property type="entry name" value="DM4_12"/>
</dbReference>
<keyword evidence="2" id="KW-1185">Reference proteome</keyword>
<dbReference type="VEuPathDB" id="VectorBase:AMAM015972"/>
<dbReference type="PANTHER" id="PTHR21398:SF11">
    <property type="entry name" value="HDC15381-RELATED"/>
    <property type="match status" value="1"/>
</dbReference>
<proteinExistence type="predicted"/>
<dbReference type="PANTHER" id="PTHR21398">
    <property type="entry name" value="AGAP007094-PA"/>
    <property type="match status" value="1"/>
</dbReference>
<sequence>MEDFVAKEDHLTACQLSPAQLSHSSSERFCREVPTSKMQLSCKVLPLVLVCICAGHCARPASVAPPSEAIDERLERAKRWLNYPINGGVAKVVLGFIVPIRFHHPLPRVIVNTYNLQANYRIPATIIYPYPESVFQNRALDPTASRVPARRLEHIDQSRRQLFALLEQSLSRWGRDGRACLLRAVCEVAETPLKHNGLIGEIIDVIFTPAPSDTLDPDFLLAQSHGQQGRDCTELYTGCPNGHGLFDNFSLLVTPQPQSSQEQ</sequence>
<organism evidence="1 2">
    <name type="scientific">Anopheles maculatus</name>
    <dbReference type="NCBI Taxonomy" id="74869"/>
    <lineage>
        <taxon>Eukaryota</taxon>
        <taxon>Metazoa</taxon>
        <taxon>Ecdysozoa</taxon>
        <taxon>Arthropoda</taxon>
        <taxon>Hexapoda</taxon>
        <taxon>Insecta</taxon>
        <taxon>Pterygota</taxon>
        <taxon>Neoptera</taxon>
        <taxon>Endopterygota</taxon>
        <taxon>Diptera</taxon>
        <taxon>Nematocera</taxon>
        <taxon>Culicoidea</taxon>
        <taxon>Culicidae</taxon>
        <taxon>Anophelinae</taxon>
        <taxon>Anopheles</taxon>
        <taxon>Anopheles maculatus group</taxon>
    </lineage>
</organism>
<reference evidence="2" key="1">
    <citation type="submission" date="2013-09" db="EMBL/GenBank/DDBJ databases">
        <title>The Genome Sequence of Anopheles maculatus species B.</title>
        <authorList>
            <consortium name="The Broad Institute Genomics Platform"/>
            <person name="Neafsey D.E."/>
            <person name="Besansky N."/>
            <person name="Howell P."/>
            <person name="Walton C."/>
            <person name="Young S.K."/>
            <person name="Zeng Q."/>
            <person name="Gargeya S."/>
            <person name="Fitzgerald M."/>
            <person name="Haas B."/>
            <person name="Abouelleil A."/>
            <person name="Allen A.W."/>
            <person name="Alvarado L."/>
            <person name="Arachchi H.M."/>
            <person name="Berlin A.M."/>
            <person name="Chapman S.B."/>
            <person name="Gainer-Dewar J."/>
            <person name="Goldberg J."/>
            <person name="Griggs A."/>
            <person name="Gujja S."/>
            <person name="Hansen M."/>
            <person name="Howarth C."/>
            <person name="Imamovic A."/>
            <person name="Ireland A."/>
            <person name="Larimer J."/>
            <person name="McCowan C."/>
            <person name="Murphy C."/>
            <person name="Pearson M."/>
            <person name="Poon T.W."/>
            <person name="Priest M."/>
            <person name="Roberts A."/>
            <person name="Saif S."/>
            <person name="Shea T."/>
            <person name="Sisk P."/>
            <person name="Sykes S."/>
            <person name="Wortman J."/>
            <person name="Nusbaum C."/>
            <person name="Birren B."/>
        </authorList>
    </citation>
    <scope>NUCLEOTIDE SEQUENCE [LARGE SCALE GENOMIC DNA]</scope>
    <source>
        <strain evidence="2">maculatus3</strain>
    </source>
</reference>
<reference evidence="1" key="2">
    <citation type="submission" date="2020-05" db="UniProtKB">
        <authorList>
            <consortium name="EnsemblMetazoa"/>
        </authorList>
    </citation>
    <scope>IDENTIFICATION</scope>
    <source>
        <strain evidence="1">maculatus3</strain>
    </source>
</reference>
<dbReference type="EnsemblMetazoa" id="AMAM015972-RA">
    <property type="protein sequence ID" value="AMAM015972-PA"/>
    <property type="gene ID" value="AMAM015972"/>
</dbReference>
<evidence type="ECO:0000313" key="2">
    <source>
        <dbReference type="Proteomes" id="UP000075901"/>
    </source>
</evidence>
<evidence type="ECO:0000313" key="1">
    <source>
        <dbReference type="EnsemblMetazoa" id="AMAM015972-PA"/>
    </source>
</evidence>
<dbReference type="SMART" id="SM00718">
    <property type="entry name" value="DM4_12"/>
    <property type="match status" value="1"/>
</dbReference>
<protein>
    <submittedName>
        <fullName evidence="1">Uncharacterized protein</fullName>
    </submittedName>
</protein>
<dbReference type="Proteomes" id="UP000075901">
    <property type="component" value="Unassembled WGS sequence"/>
</dbReference>
<accession>A0A182SYG4</accession>
<dbReference type="AlphaFoldDB" id="A0A182SYG4"/>